<accession>A0ABY0IJ32</accession>
<dbReference type="Proteomes" id="UP000443582">
    <property type="component" value="Unassembled WGS sequence"/>
</dbReference>
<keyword evidence="1" id="KW-0732">Signal</keyword>
<gene>
    <name evidence="2" type="ORF">DAY19_02040</name>
</gene>
<sequence length="202" mass="23383">MKTIVLISFALFLTFKTFASEINNIAISSHVNEFSIIDSKYAREIFLGLPVKNTYADLVHGLVFRYHKYFFCVREPSHKFHCHLYLNGLGQGKLSAYDTDTDFGKGAISEFLGTKRENGKAKISYDNNHLRINFSGKLAERFWLKLDLIKDSFHNINGKKFELRSGKHLNCYMHSGEKKSEYKCQFNVPIKENLKDIKKDLI</sequence>
<evidence type="ECO:0000313" key="2">
    <source>
        <dbReference type="EMBL" id="RZF22575.1"/>
    </source>
</evidence>
<feature type="signal peptide" evidence="1">
    <location>
        <begin position="1"/>
        <end position="19"/>
    </location>
</feature>
<proteinExistence type="predicted"/>
<comment type="caution">
    <text evidence="2">The sequence shown here is derived from an EMBL/GenBank/DDBJ whole genome shotgun (WGS) entry which is preliminary data.</text>
</comment>
<feature type="chain" id="PRO_5047546716" evidence="1">
    <location>
        <begin position="20"/>
        <end position="202"/>
    </location>
</feature>
<reference evidence="3" key="1">
    <citation type="journal article" date="2019" name="Int. J. Syst. Evol. Microbiol.">
        <title>Halobacteriovorax valvorus sp. nov., a novel prokaryotic predator isolated from coastal seawater of China.</title>
        <authorList>
            <person name="Chen M.-X."/>
        </authorList>
    </citation>
    <scope>NUCLEOTIDE SEQUENCE [LARGE SCALE GENOMIC DNA]</scope>
    <source>
        <strain evidence="3">BL9</strain>
    </source>
</reference>
<dbReference type="RefSeq" id="WP_114705520.1">
    <property type="nucleotide sequence ID" value="NZ_QDKL01000001.1"/>
</dbReference>
<organism evidence="2 3">
    <name type="scientific">Halobacteriovorax vibrionivorans</name>
    <dbReference type="NCBI Taxonomy" id="2152716"/>
    <lineage>
        <taxon>Bacteria</taxon>
        <taxon>Pseudomonadati</taxon>
        <taxon>Bdellovibrionota</taxon>
        <taxon>Bacteriovoracia</taxon>
        <taxon>Bacteriovoracales</taxon>
        <taxon>Halobacteriovoraceae</taxon>
        <taxon>Halobacteriovorax</taxon>
    </lineage>
</organism>
<dbReference type="EMBL" id="QDKL01000001">
    <property type="protein sequence ID" value="RZF22575.1"/>
    <property type="molecule type" value="Genomic_DNA"/>
</dbReference>
<evidence type="ECO:0000256" key="1">
    <source>
        <dbReference type="SAM" id="SignalP"/>
    </source>
</evidence>
<keyword evidence="3" id="KW-1185">Reference proteome</keyword>
<evidence type="ECO:0000313" key="3">
    <source>
        <dbReference type="Proteomes" id="UP000443582"/>
    </source>
</evidence>
<protein>
    <submittedName>
        <fullName evidence="2">Uncharacterized protein</fullName>
    </submittedName>
</protein>
<name>A0ABY0IJ32_9BACT</name>